<proteinExistence type="predicted"/>
<dbReference type="EMBL" id="CP007547">
    <property type="protein sequence ID" value="AIL44427.1"/>
    <property type="molecule type" value="Genomic_DNA"/>
</dbReference>
<dbReference type="RefSeq" id="WP_024564946.1">
    <property type="nucleotide sequence ID" value="NZ_CP007547.1"/>
</dbReference>
<reference evidence="1" key="1">
    <citation type="journal article" date="2013" name="Lancet">
        <title>First case of E anophelis outbreak in an intensive-care unit.</title>
        <authorList>
            <person name="Teo J."/>
            <person name="Tan S.Y."/>
            <person name="Tay M."/>
            <person name="Ding Y."/>
            <person name="Kjelleberg S."/>
            <person name="Givskov M."/>
            <person name="Lin R.T."/>
            <person name="Yang L."/>
        </authorList>
    </citation>
    <scope>NUCLEOTIDE SEQUENCE [LARGE SCALE GENOMIC DNA]</scope>
    <source>
        <strain evidence="1">NUHP1</strain>
    </source>
</reference>
<dbReference type="Proteomes" id="UP000028933">
    <property type="component" value="Chromosome"/>
</dbReference>
<dbReference type="AlphaFoldDB" id="A0A077EAA6"/>
<name>A0A077EAA6_9FLAO</name>
<sequence length="106" mass="12983">MRQYYIDAETEDEIFEYWILHTDNNIKNISELINRLEGSERLEVGDIISIEFDTRKIGFKRSLQEDYNAYHFKIDHKKFTYIFLYSNDKLDLFEEYVLIPIPKKKY</sequence>
<evidence type="ECO:0000313" key="1">
    <source>
        <dbReference type="EMBL" id="AIL44427.1"/>
    </source>
</evidence>
<gene>
    <name evidence="1" type="ORF">BD94_0652</name>
</gene>
<dbReference type="KEGG" id="eao:BD94_0652"/>
<evidence type="ECO:0000313" key="2">
    <source>
        <dbReference type="Proteomes" id="UP000028933"/>
    </source>
</evidence>
<dbReference type="STRING" id="1338011.BD94_0652"/>
<accession>A0A077EAA6</accession>
<reference evidence="1" key="2">
    <citation type="journal article" date="2015" name="Genome Biol. Evol.">
        <title>Complete Genome Sequence and Transcriptomic Analysis of the Novel Pathogen Elizabethkingia anophelis in Response to Oxidative Stress.</title>
        <authorList>
            <person name="Li Y."/>
            <person name="Liu Y."/>
            <person name="Chew S.C."/>
            <person name="Tay M."/>
            <person name="Salido M.M."/>
            <person name="Teo J."/>
            <person name="Lauro F.M."/>
            <person name="Givskov M."/>
            <person name="Yang L."/>
        </authorList>
    </citation>
    <scope>NUCLEOTIDE SEQUENCE</scope>
    <source>
        <strain evidence="1">NUHP1</strain>
    </source>
</reference>
<dbReference type="HOGENOM" id="CLU_2218945_0_0_10"/>
<protein>
    <submittedName>
        <fullName evidence="1">Uncharacterized protein</fullName>
    </submittedName>
</protein>
<organism evidence="1 2">
    <name type="scientific">Elizabethkingia anophelis NUHP1</name>
    <dbReference type="NCBI Taxonomy" id="1338011"/>
    <lineage>
        <taxon>Bacteria</taxon>
        <taxon>Pseudomonadati</taxon>
        <taxon>Bacteroidota</taxon>
        <taxon>Flavobacteriia</taxon>
        <taxon>Flavobacteriales</taxon>
        <taxon>Weeksellaceae</taxon>
        <taxon>Elizabethkingia</taxon>
    </lineage>
</organism>